<evidence type="ECO:0000313" key="4">
    <source>
        <dbReference type="Proteomes" id="UP000629098"/>
    </source>
</evidence>
<feature type="transmembrane region" description="Helical" evidence="1">
    <location>
        <begin position="704"/>
        <end position="721"/>
    </location>
</feature>
<keyword evidence="1" id="KW-1133">Transmembrane helix</keyword>
<feature type="transmembrane region" description="Helical" evidence="1">
    <location>
        <begin position="753"/>
        <end position="770"/>
    </location>
</feature>
<name>A0A8J7C4I9_9CYAN</name>
<dbReference type="InterPro" id="IPR024983">
    <property type="entry name" value="CHAT_dom"/>
</dbReference>
<dbReference type="Proteomes" id="UP000629098">
    <property type="component" value="Unassembled WGS sequence"/>
</dbReference>
<evidence type="ECO:0000259" key="2">
    <source>
        <dbReference type="SMART" id="SM01080"/>
    </source>
</evidence>
<dbReference type="SMART" id="SM01080">
    <property type="entry name" value="CHASE2"/>
    <property type="match status" value="1"/>
</dbReference>
<accession>A0A8J7C4I9</accession>
<dbReference type="Pfam" id="PF05226">
    <property type="entry name" value="CHASE2"/>
    <property type="match status" value="1"/>
</dbReference>
<keyword evidence="4" id="KW-1185">Reference proteome</keyword>
<protein>
    <submittedName>
        <fullName evidence="3">CHASE2 domain-containing protein</fullName>
    </submittedName>
</protein>
<feature type="transmembrane region" description="Helical" evidence="1">
    <location>
        <begin position="728"/>
        <end position="747"/>
    </location>
</feature>
<keyword evidence="1" id="KW-0472">Membrane</keyword>
<proteinExistence type="predicted"/>
<comment type="caution">
    <text evidence="3">The sequence shown here is derived from an EMBL/GenBank/DDBJ whole genome shotgun (WGS) entry which is preliminary data.</text>
</comment>
<reference evidence="3" key="1">
    <citation type="submission" date="2020-09" db="EMBL/GenBank/DDBJ databases">
        <title>Iningainema tapete sp. nov. (Scytonemataceae, Cyanobacteria) from greenhouses in central Florida (USA) produces two types of nodularin with biosynthetic potential for microcystin-LR and anabaenopeptins.</title>
        <authorList>
            <person name="Berthold D.E."/>
            <person name="Lefler F.W."/>
            <person name="Huang I.-S."/>
            <person name="Abdulla H."/>
            <person name="Zimba P.V."/>
            <person name="Laughinghouse H.D. IV."/>
        </authorList>
    </citation>
    <scope>NUCLEOTIDE SEQUENCE</scope>
    <source>
        <strain evidence="3">BLCCT55</strain>
    </source>
</reference>
<dbReference type="Pfam" id="PF12770">
    <property type="entry name" value="CHAT"/>
    <property type="match status" value="1"/>
</dbReference>
<evidence type="ECO:0000256" key="1">
    <source>
        <dbReference type="SAM" id="Phobius"/>
    </source>
</evidence>
<organism evidence="3 4">
    <name type="scientific">Iningainema tapete BLCC-T55</name>
    <dbReference type="NCBI Taxonomy" id="2748662"/>
    <lineage>
        <taxon>Bacteria</taxon>
        <taxon>Bacillati</taxon>
        <taxon>Cyanobacteriota</taxon>
        <taxon>Cyanophyceae</taxon>
        <taxon>Nostocales</taxon>
        <taxon>Scytonemataceae</taxon>
        <taxon>Iningainema tapete</taxon>
    </lineage>
</organism>
<dbReference type="AlphaFoldDB" id="A0A8J7C4I9"/>
<keyword evidence="1" id="KW-0812">Transmembrane</keyword>
<evidence type="ECO:0000313" key="3">
    <source>
        <dbReference type="EMBL" id="MBD2771554.1"/>
    </source>
</evidence>
<sequence length="776" mass="86326">MSKLVVVKFADGSFEVGFTVALQIGEEGELPSAEITGKLPPASEMPLYYSHWQSSYRQLGNFYRLSSDKVQKTNVSVTQDCHNSAKILRARFNTWLQSEEFRPVREKWLEKLQSTDEVRVVLQTRNSQLQRLPWHCWDLLERYPHAEIALASPVYERVNSVKTCNNKVNILAIIGNSQGIDTEADQVLLQQLPNADVSFLVEPGRQELTDKLWGQKWDILFFAGHSSSRGKDGIGRIFLNKNDSLTIEELRYALRKAVERGLQLAVFNSCDGLGLAQELASLQIPQIIVMREPVPDVVAQEFLKYFLSGYAGGECFYQVVRQARERLQGLEDRFPCATWLPVICQNPAAIPPSWQEITGVIQSAPTPPLQQQRSPRRHLAKGLFSTLAVTALVFGLRFVGLMQGAELQVFDAMMRSRSIVMDEGADPRLVVVTIDDADLATQRQNGELLKGTSISDKSLNILLAKLQQYQPRAIGLDIYRDFPAEDRDLISRLQKADNLIGICKGSDAVTNIHGTKPPPEIPQERLSFSDFIHDPDGVVRRHLLWMNQEATSLCSAPNAFSLQLASLYLAAKGIQPKYTTDGNLQFGNTVFHRLGSRAGGYQSIDANGGQILVNYRSAKTIAEQVTLTQLLSSPLNPSAVKDKIVLIGVTARGDNPDSWATPYGTELDKHLPGVMVQAHMISQILSAVLDGRSLLRTLSPLVEFTWLWGWAVVGVVLAWRWRSVNKLILVVCSTSGIVYLFCFGLLIQGVWVPFVPSVLVLVGTASVVYTQNSKLS</sequence>
<feature type="domain" description="CHASE2" evidence="2">
    <location>
        <begin position="402"/>
        <end position="717"/>
    </location>
</feature>
<dbReference type="EMBL" id="JACXAE010000025">
    <property type="protein sequence ID" value="MBD2771554.1"/>
    <property type="molecule type" value="Genomic_DNA"/>
</dbReference>
<dbReference type="RefSeq" id="WP_190825842.1">
    <property type="nucleotide sequence ID" value="NZ_CAWPPI010000025.1"/>
</dbReference>
<gene>
    <name evidence="3" type="ORF">ICL16_05345</name>
</gene>
<dbReference type="InterPro" id="IPR007890">
    <property type="entry name" value="CHASE2"/>
</dbReference>